<feature type="transmembrane region" description="Helical" evidence="7">
    <location>
        <begin position="307"/>
        <end position="330"/>
    </location>
</feature>
<evidence type="ECO:0000313" key="10">
    <source>
        <dbReference type="Proteomes" id="UP000191554"/>
    </source>
</evidence>
<dbReference type="SUPFAM" id="SSF58104">
    <property type="entry name" value="Methyl-accepting chemotaxis protein (MCP) signaling domain"/>
    <property type="match status" value="1"/>
</dbReference>
<evidence type="ECO:0000256" key="4">
    <source>
        <dbReference type="ARBA" id="ARBA00022692"/>
    </source>
</evidence>
<evidence type="ECO:0000256" key="7">
    <source>
        <dbReference type="SAM" id="Phobius"/>
    </source>
</evidence>
<feature type="transmembrane region" description="Helical" evidence="7">
    <location>
        <begin position="362"/>
        <end position="381"/>
    </location>
</feature>
<keyword evidence="3" id="KW-1003">Cell membrane</keyword>
<comment type="caution">
    <text evidence="9">The sequence shown here is derived from an EMBL/GenBank/DDBJ whole genome shotgun (WGS) entry which is preliminary data.</text>
</comment>
<keyword evidence="6 7" id="KW-0472">Membrane</keyword>
<name>A0A1V4SKI1_RUMHU</name>
<dbReference type="OrthoDB" id="9782006at2"/>
<accession>A0A1V4SKI1</accession>
<keyword evidence="10" id="KW-1185">Reference proteome</keyword>
<dbReference type="RefSeq" id="WP_080064145.1">
    <property type="nucleotide sequence ID" value="NZ_MZGX01000009.1"/>
</dbReference>
<feature type="transmembrane region" description="Helical" evidence="7">
    <location>
        <begin position="200"/>
        <end position="221"/>
    </location>
</feature>
<protein>
    <submittedName>
        <fullName evidence="9">Putative membrane protein YdgH</fullName>
    </submittedName>
</protein>
<dbReference type="EMBL" id="MZGX01000009">
    <property type="protein sequence ID" value="OPX44402.1"/>
    <property type="molecule type" value="Genomic_DNA"/>
</dbReference>
<feature type="transmembrane region" description="Helical" evidence="7">
    <location>
        <begin position="874"/>
        <end position="898"/>
    </location>
</feature>
<dbReference type="PROSITE" id="PS50156">
    <property type="entry name" value="SSD"/>
    <property type="match status" value="1"/>
</dbReference>
<evidence type="ECO:0000256" key="3">
    <source>
        <dbReference type="ARBA" id="ARBA00022475"/>
    </source>
</evidence>
<evidence type="ECO:0000256" key="6">
    <source>
        <dbReference type="ARBA" id="ARBA00023136"/>
    </source>
</evidence>
<evidence type="ECO:0000259" key="8">
    <source>
        <dbReference type="PROSITE" id="PS50156"/>
    </source>
</evidence>
<feature type="transmembrane region" description="Helical" evidence="7">
    <location>
        <begin position="950"/>
        <end position="970"/>
    </location>
</feature>
<gene>
    <name evidence="9" type="primary">ydgH</name>
    <name evidence="9" type="ORF">CLHUN_17010</name>
</gene>
<dbReference type="PANTHER" id="PTHR33406">
    <property type="entry name" value="MEMBRANE PROTEIN MJ1562-RELATED"/>
    <property type="match status" value="1"/>
</dbReference>
<dbReference type="Gene3D" id="1.10.287.950">
    <property type="entry name" value="Methyl-accepting chemotaxis protein"/>
    <property type="match status" value="1"/>
</dbReference>
<feature type="transmembrane region" description="Helical" evidence="7">
    <location>
        <begin position="910"/>
        <end position="929"/>
    </location>
</feature>
<feature type="transmembrane region" description="Helical" evidence="7">
    <location>
        <begin position="976"/>
        <end position="1005"/>
    </location>
</feature>
<dbReference type="InterPro" id="IPR004869">
    <property type="entry name" value="MMPL_dom"/>
</dbReference>
<evidence type="ECO:0000313" key="9">
    <source>
        <dbReference type="EMBL" id="OPX44402.1"/>
    </source>
</evidence>
<keyword evidence="4 7" id="KW-0812">Transmembrane</keyword>
<dbReference type="STRING" id="48256.CLHUN_17010"/>
<dbReference type="SUPFAM" id="SSF82866">
    <property type="entry name" value="Multidrug efflux transporter AcrB transmembrane domain"/>
    <property type="match status" value="2"/>
</dbReference>
<dbReference type="AlphaFoldDB" id="A0A1V4SKI1"/>
<dbReference type="InterPro" id="IPR050545">
    <property type="entry name" value="Mycobact_MmpL"/>
</dbReference>
<sequence length="1020" mass="109812">MKNIIKFKWAVIALWIIAAICLTIFMPNLNYIINDRGNATIAKSYPSQAAQEMLDGMSETKGESGIFVFYHKDKLSEANMKNIEGVLRKLKDNREELGITGVLDVFEAPGASSRMISKDGTTMLAQFTYEKNGRDIQEIADALEAQLTACETEHYITGGAFIANDFLKVTNEGVEKSAAITVAFILIVLIIMFRSVLTPLISLFTVGIAYLVSMGIVGQMIEKLGFPVTSLTQMFIILILFGIGTDYNILLYNRFKEELLKHRNIDDAIAATYKTAGKTVVYSSITVFFAFLSLSFVKFGVYRSSVAVAVGIVVLVALLLTLTPALFKLLGGRLFWPSKGNGGHKPSRVWEAASGFSMKKPYIAMLAILLLVVPMLIAGSYKLSFDNLKDMGGDSPSVAGFDTVARHFSKGTTMPAAVVIKNKEPMDTSESLAIIDTITNKIKKIESVSAVQGPTQPLGDEIADYYTGTQIGKVVGGLEQADDGIGRIGEGLSTIQEKLTPPDLSQVSKLVDGTSEIQGGMKSLTDGINQIRTGIEKGAAGAGTIAEKITEVKTGLETIEAGLNALTGEFTEFEGGFNTFGAKYSEVESSLEMLVQLSEGINQALGQASGSEPALKGVREQVVQLNSGLKQITEGFKLLNAEYAKAVLQTGGGLKQLDEGLKQTIAGLEQLSQGQRGLAEGLKQTGAGQGAIAENMQKMTSGLGEITNGQKQMTAGLSTLGSSFEQLKNGLGDSGDGLSRISEGIDKSNEFLSRLASDKTVNIPREAFENSDFQKALDAYMSKDRKTLKLTVILEDDPYSDEAIASVREISRQLPDMLKGTALSGAEFATGGETAVTNDIQDVAVSDMRLAQFMVLTGIFIVLVFIIKSFWIPVYIIGSLVLSFYSAISVTSLFAKAFLNTDQLAWNVPFFGFVIIVALGVDYSIFLMTRYREYGELGPKEAIIKASANVGGVVLSAALILGGTFATLAPSGIKTLVEMAVCVCVGVFLLSVILLPLVIPSFISIEDKLVRKYSRYFKTM</sequence>
<dbReference type="GO" id="GO:0005886">
    <property type="term" value="C:plasma membrane"/>
    <property type="evidence" value="ECO:0007669"/>
    <property type="project" value="UniProtKB-SubCell"/>
</dbReference>
<feature type="transmembrane region" description="Helical" evidence="7">
    <location>
        <begin position="177"/>
        <end position="193"/>
    </location>
</feature>
<evidence type="ECO:0000256" key="1">
    <source>
        <dbReference type="ARBA" id="ARBA00004651"/>
    </source>
</evidence>
<comment type="similarity">
    <text evidence="2">Belongs to the resistance-nodulation-cell division (RND) (TC 2.A.6) family. MmpL subfamily.</text>
</comment>
<feature type="transmembrane region" description="Helical" evidence="7">
    <location>
        <begin position="7"/>
        <end position="26"/>
    </location>
</feature>
<feature type="transmembrane region" description="Helical" evidence="7">
    <location>
        <begin position="850"/>
        <end position="867"/>
    </location>
</feature>
<keyword evidence="5 7" id="KW-1133">Transmembrane helix</keyword>
<dbReference type="Pfam" id="PF03176">
    <property type="entry name" value="MMPL"/>
    <property type="match status" value="2"/>
</dbReference>
<proteinExistence type="inferred from homology"/>
<feature type="transmembrane region" description="Helical" evidence="7">
    <location>
        <begin position="280"/>
        <end position="301"/>
    </location>
</feature>
<dbReference type="Gene3D" id="1.20.1640.10">
    <property type="entry name" value="Multidrug efflux transporter AcrB transmembrane domain"/>
    <property type="match status" value="2"/>
</dbReference>
<dbReference type="Proteomes" id="UP000191554">
    <property type="component" value="Unassembled WGS sequence"/>
</dbReference>
<feature type="transmembrane region" description="Helical" evidence="7">
    <location>
        <begin position="233"/>
        <end position="253"/>
    </location>
</feature>
<dbReference type="InterPro" id="IPR000731">
    <property type="entry name" value="SSD"/>
</dbReference>
<evidence type="ECO:0000256" key="2">
    <source>
        <dbReference type="ARBA" id="ARBA00010157"/>
    </source>
</evidence>
<reference evidence="9 10" key="1">
    <citation type="submission" date="2017-03" db="EMBL/GenBank/DDBJ databases">
        <title>Genome sequence of Clostridium hungatei DSM 14427.</title>
        <authorList>
            <person name="Poehlein A."/>
            <person name="Daniel R."/>
        </authorList>
    </citation>
    <scope>NUCLEOTIDE SEQUENCE [LARGE SCALE GENOMIC DNA]</scope>
    <source>
        <strain evidence="9 10">DSM 14427</strain>
    </source>
</reference>
<dbReference type="PANTHER" id="PTHR33406:SF6">
    <property type="entry name" value="MEMBRANE PROTEIN YDGH-RELATED"/>
    <property type="match status" value="1"/>
</dbReference>
<evidence type="ECO:0000256" key="5">
    <source>
        <dbReference type="ARBA" id="ARBA00022989"/>
    </source>
</evidence>
<feature type="domain" description="SSD" evidence="8">
    <location>
        <begin position="200"/>
        <end position="329"/>
    </location>
</feature>
<comment type="subcellular location">
    <subcellularLocation>
        <location evidence="1">Cell membrane</location>
        <topology evidence="1">Multi-pass membrane protein</topology>
    </subcellularLocation>
</comment>
<organism evidence="9 10">
    <name type="scientific">Ruminiclostridium hungatei</name>
    <name type="common">Clostridium hungatei</name>
    <dbReference type="NCBI Taxonomy" id="48256"/>
    <lineage>
        <taxon>Bacteria</taxon>
        <taxon>Bacillati</taxon>
        <taxon>Bacillota</taxon>
        <taxon>Clostridia</taxon>
        <taxon>Eubacteriales</taxon>
        <taxon>Oscillospiraceae</taxon>
        <taxon>Ruminiclostridium</taxon>
    </lineage>
</organism>